<dbReference type="OrthoDB" id="20282at2759"/>
<dbReference type="EMBL" id="KN847534">
    <property type="protein sequence ID" value="KIW06742.1"/>
    <property type="molecule type" value="Genomic_DNA"/>
</dbReference>
<feature type="region of interest" description="Disordered" evidence="1">
    <location>
        <begin position="155"/>
        <end position="201"/>
    </location>
</feature>
<dbReference type="PROSITE" id="PS50174">
    <property type="entry name" value="G_PATCH"/>
    <property type="match status" value="1"/>
</dbReference>
<feature type="compositionally biased region" description="Basic and acidic residues" evidence="1">
    <location>
        <begin position="188"/>
        <end position="201"/>
    </location>
</feature>
<gene>
    <name evidence="3" type="ORF">PV09_02435</name>
</gene>
<feature type="domain" description="G-patch" evidence="2">
    <location>
        <begin position="119"/>
        <end position="167"/>
    </location>
</feature>
<accession>A0A0D1Z1B1</accession>
<organism evidence="3 4">
    <name type="scientific">Verruconis gallopava</name>
    <dbReference type="NCBI Taxonomy" id="253628"/>
    <lineage>
        <taxon>Eukaryota</taxon>
        <taxon>Fungi</taxon>
        <taxon>Dikarya</taxon>
        <taxon>Ascomycota</taxon>
        <taxon>Pezizomycotina</taxon>
        <taxon>Dothideomycetes</taxon>
        <taxon>Pleosporomycetidae</taxon>
        <taxon>Venturiales</taxon>
        <taxon>Sympoventuriaceae</taxon>
        <taxon>Verruconis</taxon>
    </lineage>
</organism>
<dbReference type="VEuPathDB" id="FungiDB:PV09_02435"/>
<evidence type="ECO:0000259" key="2">
    <source>
        <dbReference type="PROSITE" id="PS50174"/>
    </source>
</evidence>
<dbReference type="Pfam" id="PF01585">
    <property type="entry name" value="G-patch"/>
    <property type="match status" value="1"/>
</dbReference>
<dbReference type="AlphaFoldDB" id="A0A0D1Z1B1"/>
<keyword evidence="4" id="KW-1185">Reference proteome</keyword>
<sequence>MAEDSDDEYTIPLAGPAPYGSGLKKKGIKFVSAGTLETSNHAQMRSGEDIANSYLALVLDKPPTPLEDAATHEHKQGQQAARCDTCNLPLEDAQSVEHHTSLAHQAALAHIHPPSSIDRSRKGLAYLESQGWDPDSRKGLGMQGEGILQPLRALEKKDKAGIGDRSRSVTPKGSSAKVQKGPQGLDPKALRKLHEEGERRTKRLHEIFYTDDRVAKYLGEQT</sequence>
<dbReference type="InParanoid" id="A0A0D1Z1B1"/>
<protein>
    <recommendedName>
        <fullName evidence="2">G-patch domain-containing protein</fullName>
    </recommendedName>
</protein>
<dbReference type="RefSeq" id="XP_016216611.1">
    <property type="nucleotide sequence ID" value="XM_016355475.1"/>
</dbReference>
<proteinExistence type="predicted"/>
<evidence type="ECO:0000313" key="3">
    <source>
        <dbReference type="EMBL" id="KIW06742.1"/>
    </source>
</evidence>
<dbReference type="STRING" id="253628.A0A0D1Z1B1"/>
<dbReference type="GeneID" id="27310408"/>
<dbReference type="InterPro" id="IPR039146">
    <property type="entry name" value="GPANK1"/>
</dbReference>
<name>A0A0D1Z1B1_9PEZI</name>
<dbReference type="PANTHER" id="PTHR20923">
    <property type="entry name" value="BAT4 PROTEIN-RELATED"/>
    <property type="match status" value="1"/>
</dbReference>
<dbReference type="Proteomes" id="UP000053259">
    <property type="component" value="Unassembled WGS sequence"/>
</dbReference>
<dbReference type="GO" id="GO:0003676">
    <property type="term" value="F:nucleic acid binding"/>
    <property type="evidence" value="ECO:0007669"/>
    <property type="project" value="InterPro"/>
</dbReference>
<feature type="compositionally biased region" description="Basic and acidic residues" evidence="1">
    <location>
        <begin position="155"/>
        <end position="167"/>
    </location>
</feature>
<reference evidence="3 4" key="1">
    <citation type="submission" date="2015-01" db="EMBL/GenBank/DDBJ databases">
        <title>The Genome Sequence of Ochroconis gallopava CBS43764.</title>
        <authorList>
            <consortium name="The Broad Institute Genomics Platform"/>
            <person name="Cuomo C."/>
            <person name="de Hoog S."/>
            <person name="Gorbushina A."/>
            <person name="Stielow B."/>
            <person name="Teixiera M."/>
            <person name="Abouelleil A."/>
            <person name="Chapman S.B."/>
            <person name="Priest M."/>
            <person name="Young S.K."/>
            <person name="Wortman J."/>
            <person name="Nusbaum C."/>
            <person name="Birren B."/>
        </authorList>
    </citation>
    <scope>NUCLEOTIDE SEQUENCE [LARGE SCALE GENOMIC DNA]</scope>
    <source>
        <strain evidence="3 4">CBS 43764</strain>
    </source>
</reference>
<dbReference type="InterPro" id="IPR000467">
    <property type="entry name" value="G_patch_dom"/>
</dbReference>
<evidence type="ECO:0000256" key="1">
    <source>
        <dbReference type="SAM" id="MobiDB-lite"/>
    </source>
</evidence>
<dbReference type="HOGENOM" id="CLU_079943_0_0_1"/>
<evidence type="ECO:0000313" key="4">
    <source>
        <dbReference type="Proteomes" id="UP000053259"/>
    </source>
</evidence>
<dbReference type="PANTHER" id="PTHR20923:SF1">
    <property type="entry name" value="G PATCH DOMAIN AND ANKYRIN REPEAT-CONTAINING PROTEIN 1"/>
    <property type="match status" value="1"/>
</dbReference>
<feature type="region of interest" description="Disordered" evidence="1">
    <location>
        <begin position="1"/>
        <end position="24"/>
    </location>
</feature>
<feature type="compositionally biased region" description="Polar residues" evidence="1">
    <location>
        <begin position="168"/>
        <end position="177"/>
    </location>
</feature>